<dbReference type="AlphaFoldDB" id="A0AAD7NCZ2"/>
<dbReference type="Proteomes" id="UP001215598">
    <property type="component" value="Unassembled WGS sequence"/>
</dbReference>
<comment type="caution">
    <text evidence="2">The sequence shown here is derived from an EMBL/GenBank/DDBJ whole genome shotgun (WGS) entry which is preliminary data.</text>
</comment>
<evidence type="ECO:0000259" key="1">
    <source>
        <dbReference type="Pfam" id="PF24764"/>
    </source>
</evidence>
<organism evidence="2 3">
    <name type="scientific">Mycena metata</name>
    <dbReference type="NCBI Taxonomy" id="1033252"/>
    <lineage>
        <taxon>Eukaryota</taxon>
        <taxon>Fungi</taxon>
        <taxon>Dikarya</taxon>
        <taxon>Basidiomycota</taxon>
        <taxon>Agaricomycotina</taxon>
        <taxon>Agaricomycetes</taxon>
        <taxon>Agaricomycetidae</taxon>
        <taxon>Agaricales</taxon>
        <taxon>Marasmiineae</taxon>
        <taxon>Mycenaceae</taxon>
        <taxon>Mycena</taxon>
    </lineage>
</organism>
<dbReference type="InterPro" id="IPR012337">
    <property type="entry name" value="RNaseH-like_sf"/>
</dbReference>
<protein>
    <recommendedName>
        <fullName evidence="1">Integrase core domain-containing protein</fullName>
    </recommendedName>
</protein>
<accession>A0AAD7NCZ2</accession>
<feature type="domain" description="Integrase core" evidence="1">
    <location>
        <begin position="216"/>
        <end position="259"/>
    </location>
</feature>
<proteinExistence type="predicted"/>
<gene>
    <name evidence="2" type="ORF">B0H16DRAFT_1826155</name>
</gene>
<dbReference type="Pfam" id="PF24764">
    <property type="entry name" value="rva_4"/>
    <property type="match status" value="1"/>
</dbReference>
<dbReference type="EMBL" id="JARKIB010000046">
    <property type="protein sequence ID" value="KAJ7756663.1"/>
    <property type="molecule type" value="Genomic_DNA"/>
</dbReference>
<evidence type="ECO:0000313" key="2">
    <source>
        <dbReference type="EMBL" id="KAJ7756663.1"/>
    </source>
</evidence>
<name>A0AAD7NCZ2_9AGAR</name>
<evidence type="ECO:0000313" key="3">
    <source>
        <dbReference type="Proteomes" id="UP001215598"/>
    </source>
</evidence>
<dbReference type="SUPFAM" id="SSF53098">
    <property type="entry name" value="Ribonuclease H-like"/>
    <property type="match status" value="1"/>
</dbReference>
<sequence>YHSLNEDVLSALRVMVGDPPRLNAVRDRALALASAAEMGVYPAAEYSVLQTSISEMVTALNLACHESMDPPDAAPLVVACRVRTGRRGRPRVEIDPTFLQAALDLRGPTGIAPEIGVCSHTIRCAALRAGLVEPGAPVFQSHVNAAGAVERVHTSTTPQISLISDGELDQLIASAVEVFPQFGRRMLRGHLKSLGYHVPREHITGSYLRAYTASSTRFVLGIRVHNNNRSASVLQLLMDLIAEHGRPSRIRGDHGVENIERLWYDVTHGFGKKWQVFFLDLETNHRLNP</sequence>
<reference evidence="2" key="1">
    <citation type="submission" date="2023-03" db="EMBL/GenBank/DDBJ databases">
        <title>Massive genome expansion in bonnet fungi (Mycena s.s.) driven by repeated elements and novel gene families across ecological guilds.</title>
        <authorList>
            <consortium name="Lawrence Berkeley National Laboratory"/>
            <person name="Harder C.B."/>
            <person name="Miyauchi S."/>
            <person name="Viragh M."/>
            <person name="Kuo A."/>
            <person name="Thoen E."/>
            <person name="Andreopoulos B."/>
            <person name="Lu D."/>
            <person name="Skrede I."/>
            <person name="Drula E."/>
            <person name="Henrissat B."/>
            <person name="Morin E."/>
            <person name="Kohler A."/>
            <person name="Barry K."/>
            <person name="LaButti K."/>
            <person name="Morin E."/>
            <person name="Salamov A."/>
            <person name="Lipzen A."/>
            <person name="Mereny Z."/>
            <person name="Hegedus B."/>
            <person name="Baldrian P."/>
            <person name="Stursova M."/>
            <person name="Weitz H."/>
            <person name="Taylor A."/>
            <person name="Grigoriev I.V."/>
            <person name="Nagy L.G."/>
            <person name="Martin F."/>
            <person name="Kauserud H."/>
        </authorList>
    </citation>
    <scope>NUCLEOTIDE SEQUENCE</scope>
    <source>
        <strain evidence="2">CBHHK182m</strain>
    </source>
</reference>
<keyword evidence="3" id="KW-1185">Reference proteome</keyword>
<feature type="non-terminal residue" evidence="2">
    <location>
        <position position="289"/>
    </location>
</feature>
<feature type="non-terminal residue" evidence="2">
    <location>
        <position position="1"/>
    </location>
</feature>
<dbReference type="InterPro" id="IPR058913">
    <property type="entry name" value="Integrase_dom_put"/>
</dbReference>